<gene>
    <name evidence="1" type="ORF">AVEN_244206_1</name>
</gene>
<feature type="non-terminal residue" evidence="1">
    <location>
        <position position="1"/>
    </location>
</feature>
<proteinExistence type="predicted"/>
<dbReference type="AlphaFoldDB" id="A0A4Y2TU27"/>
<dbReference type="EMBL" id="BGPR01031175">
    <property type="protein sequence ID" value="GBO04068.1"/>
    <property type="molecule type" value="Genomic_DNA"/>
</dbReference>
<comment type="caution">
    <text evidence="1">The sequence shown here is derived from an EMBL/GenBank/DDBJ whole genome shotgun (WGS) entry which is preliminary data.</text>
</comment>
<dbReference type="Proteomes" id="UP000499080">
    <property type="component" value="Unassembled WGS sequence"/>
</dbReference>
<name>A0A4Y2TU27_ARAVE</name>
<keyword evidence="2" id="KW-1185">Reference proteome</keyword>
<evidence type="ECO:0000313" key="2">
    <source>
        <dbReference type="Proteomes" id="UP000499080"/>
    </source>
</evidence>
<accession>A0A4Y2TU27</accession>
<reference evidence="1 2" key="1">
    <citation type="journal article" date="2019" name="Sci. Rep.">
        <title>Orb-weaving spider Araneus ventricosus genome elucidates the spidroin gene catalogue.</title>
        <authorList>
            <person name="Kono N."/>
            <person name="Nakamura H."/>
            <person name="Ohtoshi R."/>
            <person name="Moran D.A.P."/>
            <person name="Shinohara A."/>
            <person name="Yoshida Y."/>
            <person name="Fujiwara M."/>
            <person name="Mori M."/>
            <person name="Tomita M."/>
            <person name="Arakawa K."/>
        </authorList>
    </citation>
    <scope>NUCLEOTIDE SEQUENCE [LARGE SCALE GENOMIC DNA]</scope>
</reference>
<evidence type="ECO:0000313" key="1">
    <source>
        <dbReference type="EMBL" id="GBO04068.1"/>
    </source>
</evidence>
<organism evidence="1 2">
    <name type="scientific">Araneus ventricosus</name>
    <name type="common">Orbweaver spider</name>
    <name type="synonym">Epeira ventricosa</name>
    <dbReference type="NCBI Taxonomy" id="182803"/>
    <lineage>
        <taxon>Eukaryota</taxon>
        <taxon>Metazoa</taxon>
        <taxon>Ecdysozoa</taxon>
        <taxon>Arthropoda</taxon>
        <taxon>Chelicerata</taxon>
        <taxon>Arachnida</taxon>
        <taxon>Araneae</taxon>
        <taxon>Araneomorphae</taxon>
        <taxon>Entelegynae</taxon>
        <taxon>Araneoidea</taxon>
        <taxon>Araneidae</taxon>
        <taxon>Araneus</taxon>
    </lineage>
</organism>
<sequence>PHRKSLQEQADANSKCFLDEPETRKTKLRYRRYNIYPREKDNKPKTMCVNCEKSCVKSIVKNYM</sequence>
<protein>
    <submittedName>
        <fullName evidence="1">Uncharacterized protein</fullName>
    </submittedName>
</protein>